<protein>
    <submittedName>
        <fullName evidence="1">Uncharacterized protein</fullName>
    </submittedName>
</protein>
<evidence type="ECO:0000313" key="1">
    <source>
        <dbReference type="EMBL" id="MCP0886972.1"/>
    </source>
</evidence>
<name>A0A9X2FJQ5_9LACO</name>
<comment type="caution">
    <text evidence="1">The sequence shown here is derived from an EMBL/GenBank/DDBJ whole genome shotgun (WGS) entry which is preliminary data.</text>
</comment>
<dbReference type="RefSeq" id="WP_253360467.1">
    <property type="nucleotide sequence ID" value="NZ_JAIULA010000010.1"/>
</dbReference>
<organism evidence="1 2">
    <name type="scientific">Ligilactobacillus ubinensis</name>
    <dbReference type="NCBI Taxonomy" id="2876789"/>
    <lineage>
        <taxon>Bacteria</taxon>
        <taxon>Bacillati</taxon>
        <taxon>Bacillota</taxon>
        <taxon>Bacilli</taxon>
        <taxon>Lactobacillales</taxon>
        <taxon>Lactobacillaceae</taxon>
        <taxon>Ligilactobacillus</taxon>
    </lineage>
</organism>
<evidence type="ECO:0000313" key="2">
    <source>
        <dbReference type="Proteomes" id="UP001139006"/>
    </source>
</evidence>
<gene>
    <name evidence="1" type="ORF">LB941_06445</name>
</gene>
<dbReference type="EMBL" id="JAIULA010000010">
    <property type="protein sequence ID" value="MCP0886972.1"/>
    <property type="molecule type" value="Genomic_DNA"/>
</dbReference>
<proteinExistence type="predicted"/>
<sequence length="126" mass="14161">MNKEYKVATIIDRYSVAINIAKDEIESLGVGKGDVAKIVQKKVEIKDPETQNILGTYTIYKESLEISDIQDNFIIATNYGYKDGNPLTFALTNSKKKIALNVDKLSPIDTEKDRQIKVGDIVDFFN</sequence>
<keyword evidence="2" id="KW-1185">Reference proteome</keyword>
<accession>A0A9X2FJQ5</accession>
<dbReference type="Proteomes" id="UP001139006">
    <property type="component" value="Unassembled WGS sequence"/>
</dbReference>
<dbReference type="AlphaFoldDB" id="A0A9X2FJQ5"/>
<reference evidence="1 2" key="1">
    <citation type="journal article" date="2023" name="Int. J. Syst. Evol. Microbiol.">
        <title>Ligilactobacillus ubinensis sp. nov., a novel species isolated from the wild ferment of a durian fruit (Durio zibethinus).</title>
        <authorList>
            <person name="Heng Y.C."/>
            <person name="Menon N."/>
            <person name="Chen B."/>
            <person name="Loo B.Z.L."/>
            <person name="Wong G.W.J."/>
            <person name="Lim A.C.H."/>
            <person name="Silvaraju S."/>
            <person name="Kittelmann S."/>
        </authorList>
    </citation>
    <scope>NUCLEOTIDE SEQUENCE [LARGE SCALE GENOMIC DNA]</scope>
    <source>
        <strain evidence="1 2">WILCCON 0076</strain>
    </source>
</reference>